<organism evidence="4 5">
    <name type="scientific">Umezawaea endophytica</name>
    <dbReference type="NCBI Taxonomy" id="1654476"/>
    <lineage>
        <taxon>Bacteria</taxon>
        <taxon>Bacillati</taxon>
        <taxon>Actinomycetota</taxon>
        <taxon>Actinomycetes</taxon>
        <taxon>Pseudonocardiales</taxon>
        <taxon>Pseudonocardiaceae</taxon>
        <taxon>Umezawaea</taxon>
    </lineage>
</organism>
<evidence type="ECO:0000313" key="4">
    <source>
        <dbReference type="EMBL" id="MCS7484798.1"/>
    </source>
</evidence>
<evidence type="ECO:0000313" key="5">
    <source>
        <dbReference type="Proteomes" id="UP001141259"/>
    </source>
</evidence>
<dbReference type="Proteomes" id="UP001141259">
    <property type="component" value="Unassembled WGS sequence"/>
</dbReference>
<protein>
    <submittedName>
        <fullName evidence="4">Alpha/beta hydrolase</fullName>
    </submittedName>
</protein>
<evidence type="ECO:0000256" key="1">
    <source>
        <dbReference type="ARBA" id="ARBA00022801"/>
    </source>
</evidence>
<dbReference type="InterPro" id="IPR029058">
    <property type="entry name" value="AB_hydrolase_fold"/>
</dbReference>
<accession>A0A9X3A7W2</accession>
<comment type="caution">
    <text evidence="4">The sequence shown here is derived from an EMBL/GenBank/DDBJ whole genome shotgun (WGS) entry which is preliminary data.</text>
</comment>
<dbReference type="InterPro" id="IPR000639">
    <property type="entry name" value="Epox_hydrolase-like"/>
</dbReference>
<dbReference type="EMBL" id="JANYMP010000054">
    <property type="protein sequence ID" value="MCS7484798.1"/>
    <property type="molecule type" value="Genomic_DNA"/>
</dbReference>
<dbReference type="SUPFAM" id="SSF53474">
    <property type="entry name" value="alpha/beta-Hydrolases"/>
    <property type="match status" value="1"/>
</dbReference>
<dbReference type="PRINTS" id="PR00111">
    <property type="entry name" value="ABHYDROLASE"/>
</dbReference>
<dbReference type="PANTHER" id="PTHR43329">
    <property type="entry name" value="EPOXIDE HYDROLASE"/>
    <property type="match status" value="1"/>
</dbReference>
<dbReference type="PRINTS" id="PR00412">
    <property type="entry name" value="EPOXHYDRLASE"/>
</dbReference>
<dbReference type="RefSeq" id="WP_259630243.1">
    <property type="nucleotide sequence ID" value="NZ_JANYMP010000054.1"/>
</dbReference>
<feature type="region of interest" description="Disordered" evidence="2">
    <location>
        <begin position="1"/>
        <end position="24"/>
    </location>
</feature>
<keyword evidence="1 4" id="KW-0378">Hydrolase</keyword>
<dbReference type="Gene3D" id="3.40.50.1820">
    <property type="entry name" value="alpha/beta hydrolase"/>
    <property type="match status" value="1"/>
</dbReference>
<sequence length="306" mass="32998">MPGQARFSQEEDVVTTPPPDSPVTGLPGFTHRYAEVNGVRLHHVVGGSGPAVLLAHGWPFTWTEWRPTMPLLADAGFTVIAPDLRGSGDSAKPAGRYTKRDEAEDLHHLVRHLGFTEVDLVGADIGTMVVHAYATAYPDEVRRLGLTESALPGFGLERLMDVSAGGSWHFGFHAQVDLAELLTAGREAAYLDRFWSVMTAGTLSPAHREELLRTYRAPGGMRGGFEHYATLLDDGRAARAAARLEMPVLVLNGEHGLPQQVLLDGAREAATDVRADIVPGSTHAIGTDNPTWLADRLATFFHGSTA</sequence>
<dbReference type="InterPro" id="IPR000073">
    <property type="entry name" value="AB_hydrolase_1"/>
</dbReference>
<proteinExistence type="predicted"/>
<gene>
    <name evidence="4" type="ORF">NZH93_48900</name>
</gene>
<dbReference type="Pfam" id="PF00561">
    <property type="entry name" value="Abhydrolase_1"/>
    <property type="match status" value="1"/>
</dbReference>
<evidence type="ECO:0000256" key="2">
    <source>
        <dbReference type="SAM" id="MobiDB-lite"/>
    </source>
</evidence>
<feature type="domain" description="AB hydrolase-1" evidence="3">
    <location>
        <begin position="50"/>
        <end position="160"/>
    </location>
</feature>
<name>A0A9X3A7W2_9PSEU</name>
<dbReference type="GO" id="GO:0016787">
    <property type="term" value="F:hydrolase activity"/>
    <property type="evidence" value="ECO:0007669"/>
    <property type="project" value="UniProtKB-KW"/>
</dbReference>
<dbReference type="AlphaFoldDB" id="A0A9X3A7W2"/>
<reference evidence="4" key="1">
    <citation type="submission" date="2022-08" db="EMBL/GenBank/DDBJ databases">
        <authorList>
            <person name="Tistechok S."/>
            <person name="Samborskyy M."/>
            <person name="Roman I."/>
        </authorList>
    </citation>
    <scope>NUCLEOTIDE SEQUENCE</scope>
    <source>
        <strain evidence="4">DSM 103496</strain>
    </source>
</reference>
<evidence type="ECO:0000259" key="3">
    <source>
        <dbReference type="Pfam" id="PF00561"/>
    </source>
</evidence>
<keyword evidence="5" id="KW-1185">Reference proteome</keyword>